<dbReference type="Gene3D" id="1.20.1250.20">
    <property type="entry name" value="MFS general substrate transporter like domains"/>
    <property type="match status" value="1"/>
</dbReference>
<dbReference type="PANTHER" id="PTHR23519:SF1">
    <property type="entry name" value="AUTOPHAGY-RELATED PROTEIN 22"/>
    <property type="match status" value="1"/>
</dbReference>
<dbReference type="InterPro" id="IPR024671">
    <property type="entry name" value="Atg22-like"/>
</dbReference>
<dbReference type="SUPFAM" id="SSF103473">
    <property type="entry name" value="MFS general substrate transporter"/>
    <property type="match status" value="1"/>
</dbReference>
<feature type="transmembrane region" description="Helical" evidence="6">
    <location>
        <begin position="12"/>
        <end position="32"/>
    </location>
</feature>
<feature type="transmembrane region" description="Helical" evidence="6">
    <location>
        <begin position="80"/>
        <end position="97"/>
    </location>
</feature>
<dbReference type="InterPro" id="IPR020846">
    <property type="entry name" value="MFS_dom"/>
</dbReference>
<dbReference type="GO" id="GO:0022857">
    <property type="term" value="F:transmembrane transporter activity"/>
    <property type="evidence" value="ECO:0007669"/>
    <property type="project" value="InterPro"/>
</dbReference>
<dbReference type="Proteomes" id="UP000824263">
    <property type="component" value="Unassembled WGS sequence"/>
</dbReference>
<keyword evidence="5 6" id="KW-0472">Membrane</keyword>
<protein>
    <submittedName>
        <fullName evidence="8">MFS transporter</fullName>
    </submittedName>
</protein>
<feature type="transmembrane region" description="Helical" evidence="6">
    <location>
        <begin position="144"/>
        <end position="164"/>
    </location>
</feature>
<evidence type="ECO:0000256" key="5">
    <source>
        <dbReference type="ARBA" id="ARBA00023136"/>
    </source>
</evidence>
<evidence type="ECO:0000256" key="2">
    <source>
        <dbReference type="ARBA" id="ARBA00022448"/>
    </source>
</evidence>
<dbReference type="InterPro" id="IPR050495">
    <property type="entry name" value="ATG22/LtaA_families"/>
</dbReference>
<evidence type="ECO:0000259" key="7">
    <source>
        <dbReference type="PROSITE" id="PS50850"/>
    </source>
</evidence>
<feature type="transmembrane region" description="Helical" evidence="6">
    <location>
        <begin position="176"/>
        <end position="195"/>
    </location>
</feature>
<gene>
    <name evidence="8" type="ORF">H9873_02675</name>
</gene>
<dbReference type="PROSITE" id="PS50850">
    <property type="entry name" value="MFS"/>
    <property type="match status" value="1"/>
</dbReference>
<feature type="transmembrane region" description="Helical" evidence="6">
    <location>
        <begin position="264"/>
        <end position="284"/>
    </location>
</feature>
<comment type="subcellular location">
    <subcellularLocation>
        <location evidence="1">Cell membrane</location>
        <topology evidence="1">Multi-pass membrane protein</topology>
    </subcellularLocation>
</comment>
<reference evidence="8" key="2">
    <citation type="submission" date="2021-04" db="EMBL/GenBank/DDBJ databases">
        <authorList>
            <person name="Gilroy R."/>
        </authorList>
    </citation>
    <scope>NUCLEOTIDE SEQUENCE</scope>
    <source>
        <strain evidence="8">ChiSxjej1B13-11762</strain>
    </source>
</reference>
<dbReference type="GO" id="GO:0005886">
    <property type="term" value="C:plasma membrane"/>
    <property type="evidence" value="ECO:0007669"/>
    <property type="project" value="UniProtKB-SubCell"/>
</dbReference>
<feature type="transmembrane region" description="Helical" evidence="6">
    <location>
        <begin position="320"/>
        <end position="342"/>
    </location>
</feature>
<evidence type="ECO:0000256" key="1">
    <source>
        <dbReference type="ARBA" id="ARBA00004651"/>
    </source>
</evidence>
<evidence type="ECO:0000256" key="6">
    <source>
        <dbReference type="SAM" id="Phobius"/>
    </source>
</evidence>
<evidence type="ECO:0000256" key="3">
    <source>
        <dbReference type="ARBA" id="ARBA00022692"/>
    </source>
</evidence>
<feature type="domain" description="Major facilitator superfamily (MFS) profile" evidence="7">
    <location>
        <begin position="1"/>
        <end position="403"/>
    </location>
</feature>
<organism evidence="8 9">
    <name type="scientific">Candidatus Dorea gallistercoris</name>
    <dbReference type="NCBI Taxonomy" id="2838542"/>
    <lineage>
        <taxon>Bacteria</taxon>
        <taxon>Bacillati</taxon>
        <taxon>Bacillota</taxon>
        <taxon>Clostridia</taxon>
        <taxon>Lachnospirales</taxon>
        <taxon>Lachnospiraceae</taxon>
        <taxon>Dorea</taxon>
    </lineage>
</organism>
<name>A0A9D1R7K7_9FIRM</name>
<feature type="transmembrane region" description="Helical" evidence="6">
    <location>
        <begin position="296"/>
        <end position="314"/>
    </location>
</feature>
<dbReference type="PANTHER" id="PTHR23519">
    <property type="entry name" value="AUTOPHAGY-RELATED PROTEIN 22"/>
    <property type="match status" value="1"/>
</dbReference>
<evidence type="ECO:0000313" key="8">
    <source>
        <dbReference type="EMBL" id="HIW83211.1"/>
    </source>
</evidence>
<accession>A0A9D1R7K7</accession>
<feature type="transmembrane region" description="Helical" evidence="6">
    <location>
        <begin position="47"/>
        <end position="68"/>
    </location>
</feature>
<comment type="caution">
    <text evidence="8">The sequence shown here is derived from an EMBL/GenBank/DDBJ whole genome shotgun (WGS) entry which is preliminary data.</text>
</comment>
<feature type="transmembrane region" description="Helical" evidence="6">
    <location>
        <begin position="382"/>
        <end position="401"/>
    </location>
</feature>
<dbReference type="Pfam" id="PF11700">
    <property type="entry name" value="ATG22"/>
    <property type="match status" value="1"/>
</dbReference>
<evidence type="ECO:0000256" key="4">
    <source>
        <dbReference type="ARBA" id="ARBA00022989"/>
    </source>
</evidence>
<keyword evidence="4 6" id="KW-1133">Transmembrane helix</keyword>
<proteinExistence type="predicted"/>
<dbReference type="InterPro" id="IPR036259">
    <property type="entry name" value="MFS_trans_sf"/>
</dbReference>
<dbReference type="AlphaFoldDB" id="A0A9D1R7K7"/>
<feature type="transmembrane region" description="Helical" evidence="6">
    <location>
        <begin position="231"/>
        <end position="249"/>
    </location>
</feature>
<dbReference type="EMBL" id="DXGF01000048">
    <property type="protein sequence ID" value="HIW83211.1"/>
    <property type="molecule type" value="Genomic_DNA"/>
</dbReference>
<sequence length="413" mass="45732">MILTKLERYWILYDVGNSAFTLLISTIIPIYFNSLAGSAGISEVDYLAYWGYAASLATVIVALIGPVFGTIADTQNYKKPLFTVSMIIGVLGCAALSLPTSWIVFLAVFVVARVGYSASLIFYDSMLVDVTDPERMDIVSSHGYAWGYIGSCIPFILSLVFVLMNESLGISMRTAMTIAFFLNASWWLLVTLPLLRNYRQKNYAQQPSHPFQDSFRRLGRTLRDVKKEKHIFLYLLSFFFFIDGVYTIIEMATAYGSALGLDSTGLLLALLVTQIVAFPCALIFSRLSKRQETTRLIKVCILAYTCIALFAIQLDKQWEFWFLAVMVGMFQGAIQALSRSYFARIIPAEKSGEYFGIYDICGKGASFMGTTLVGIVAQITNAANAGVAIIAVLFVIGFVLFSKAAKYKTAQNG</sequence>
<reference evidence="8" key="1">
    <citation type="journal article" date="2021" name="PeerJ">
        <title>Extensive microbial diversity within the chicken gut microbiome revealed by metagenomics and culture.</title>
        <authorList>
            <person name="Gilroy R."/>
            <person name="Ravi A."/>
            <person name="Getino M."/>
            <person name="Pursley I."/>
            <person name="Horton D.L."/>
            <person name="Alikhan N.F."/>
            <person name="Baker D."/>
            <person name="Gharbi K."/>
            <person name="Hall N."/>
            <person name="Watson M."/>
            <person name="Adriaenssens E.M."/>
            <person name="Foster-Nyarko E."/>
            <person name="Jarju S."/>
            <person name="Secka A."/>
            <person name="Antonio M."/>
            <person name="Oren A."/>
            <person name="Chaudhuri R.R."/>
            <person name="La Ragione R."/>
            <person name="Hildebrand F."/>
            <person name="Pallen M.J."/>
        </authorList>
    </citation>
    <scope>NUCLEOTIDE SEQUENCE</scope>
    <source>
        <strain evidence="8">ChiSxjej1B13-11762</strain>
    </source>
</reference>
<feature type="transmembrane region" description="Helical" evidence="6">
    <location>
        <begin position="103"/>
        <end position="123"/>
    </location>
</feature>
<keyword evidence="3 6" id="KW-0812">Transmembrane</keyword>
<keyword evidence="2" id="KW-0813">Transport</keyword>
<feature type="transmembrane region" description="Helical" evidence="6">
    <location>
        <begin position="354"/>
        <end position="376"/>
    </location>
</feature>
<evidence type="ECO:0000313" key="9">
    <source>
        <dbReference type="Proteomes" id="UP000824263"/>
    </source>
</evidence>